<evidence type="ECO:0000313" key="2">
    <source>
        <dbReference type="Proteomes" id="UP001144096"/>
    </source>
</evidence>
<gene>
    <name evidence="1" type="ORF">M8542_05835</name>
</gene>
<proteinExistence type="predicted"/>
<dbReference type="InterPro" id="IPR023393">
    <property type="entry name" value="START-like_dom_sf"/>
</dbReference>
<dbReference type="Gene3D" id="3.30.530.20">
    <property type="match status" value="1"/>
</dbReference>
<accession>A0A9X2N4T6</accession>
<protein>
    <submittedName>
        <fullName evidence="1">SRPBCC domain-containing protein</fullName>
    </submittedName>
</protein>
<reference evidence="1" key="1">
    <citation type="submission" date="2022-06" db="EMBL/GenBank/DDBJ databases">
        <title>Amycolatopsis iheyaensis sp. nov., a new species of the genus Amycolatopsis isolated from soil in Iheya island, Japan.</title>
        <authorList>
            <person name="Ngamcharungchit C."/>
            <person name="Kanto H."/>
            <person name="Take A."/>
            <person name="Intra B."/>
            <person name="Matsumoto A."/>
            <person name="Panbangred W."/>
            <person name="Inahashi Y."/>
        </authorList>
    </citation>
    <scope>NUCLEOTIDE SEQUENCE</scope>
    <source>
        <strain evidence="1">OK19-0408</strain>
    </source>
</reference>
<organism evidence="1 2">
    <name type="scientific">Amycolatopsis iheyensis</name>
    <dbReference type="NCBI Taxonomy" id="2945988"/>
    <lineage>
        <taxon>Bacteria</taxon>
        <taxon>Bacillati</taxon>
        <taxon>Actinomycetota</taxon>
        <taxon>Actinomycetes</taxon>
        <taxon>Pseudonocardiales</taxon>
        <taxon>Pseudonocardiaceae</taxon>
        <taxon>Amycolatopsis</taxon>
    </lineage>
</organism>
<dbReference type="Proteomes" id="UP001144096">
    <property type="component" value="Unassembled WGS sequence"/>
</dbReference>
<keyword evidence="2" id="KW-1185">Reference proteome</keyword>
<dbReference type="AlphaFoldDB" id="A0A9X2N4T6"/>
<dbReference type="RefSeq" id="WP_257918954.1">
    <property type="nucleotide sequence ID" value="NZ_JAMXQV010000002.1"/>
</dbReference>
<dbReference type="SUPFAM" id="SSF55961">
    <property type="entry name" value="Bet v1-like"/>
    <property type="match status" value="1"/>
</dbReference>
<sequence length="230" mass="25741">MTKEFEVGFEGRLPATPAACWRAITVDAGSWSWPITYEPWVGGRETGLTFHGGEVTAWRPHEHFATRCDQDDWFNRLDYTFEPDGDGTYLKFAHRGVFLDDWDTNYDACRRHTAFYYHSLGEYLAHFAGREVTYAMTEAPESSAAADGFTRLKKALGIREDVQVGEHAAGGVVDYAAAGFVGVRTEHSLLRLYGRNAFGWPIGVGRHHFAPIDAAAEERGWAARLAEIFA</sequence>
<evidence type="ECO:0000313" key="1">
    <source>
        <dbReference type="EMBL" id="MCR6482326.1"/>
    </source>
</evidence>
<dbReference type="EMBL" id="JAMXQV010000002">
    <property type="protein sequence ID" value="MCR6482326.1"/>
    <property type="molecule type" value="Genomic_DNA"/>
</dbReference>
<comment type="caution">
    <text evidence="1">The sequence shown here is derived from an EMBL/GenBank/DDBJ whole genome shotgun (WGS) entry which is preliminary data.</text>
</comment>
<name>A0A9X2N4T6_9PSEU</name>